<feature type="chain" id="PRO_5021001867" evidence="1">
    <location>
        <begin position="28"/>
        <end position="191"/>
    </location>
</feature>
<reference evidence="2 3" key="1">
    <citation type="submission" date="2019-04" db="EMBL/GenBank/DDBJ databases">
        <title>Herbidospora sp. NEAU-GS14.nov., a novel actinomycete isolated from soil.</title>
        <authorList>
            <person name="Han L."/>
        </authorList>
    </citation>
    <scope>NUCLEOTIDE SEQUENCE [LARGE SCALE GENOMIC DNA]</scope>
    <source>
        <strain evidence="2 3">NEAU-GS14</strain>
    </source>
</reference>
<dbReference type="AlphaFoldDB" id="A0A4U3MMK1"/>
<dbReference type="OrthoDB" id="3532305at2"/>
<gene>
    <name evidence="2" type="ORF">FDA94_08265</name>
</gene>
<feature type="signal peptide" evidence="1">
    <location>
        <begin position="1"/>
        <end position="27"/>
    </location>
</feature>
<protein>
    <submittedName>
        <fullName evidence="2">Uncharacterized protein</fullName>
    </submittedName>
</protein>
<evidence type="ECO:0000256" key="1">
    <source>
        <dbReference type="SAM" id="SignalP"/>
    </source>
</evidence>
<organism evidence="2 3">
    <name type="scientific">Herbidospora galbida</name>
    <dbReference type="NCBI Taxonomy" id="2575442"/>
    <lineage>
        <taxon>Bacteria</taxon>
        <taxon>Bacillati</taxon>
        <taxon>Actinomycetota</taxon>
        <taxon>Actinomycetes</taxon>
        <taxon>Streptosporangiales</taxon>
        <taxon>Streptosporangiaceae</taxon>
        <taxon>Herbidospora</taxon>
    </lineage>
</organism>
<evidence type="ECO:0000313" key="2">
    <source>
        <dbReference type="EMBL" id="TKK89864.1"/>
    </source>
</evidence>
<dbReference type="Proteomes" id="UP000308705">
    <property type="component" value="Unassembled WGS sequence"/>
</dbReference>
<dbReference type="RefSeq" id="WP_137246426.1">
    <property type="nucleotide sequence ID" value="NZ_SZQA01000005.1"/>
</dbReference>
<keyword evidence="1" id="KW-0732">Signal</keyword>
<proteinExistence type="predicted"/>
<name>A0A4U3MMK1_9ACTN</name>
<accession>A0A4U3MMK1</accession>
<comment type="caution">
    <text evidence="2">The sequence shown here is derived from an EMBL/GenBank/DDBJ whole genome shotgun (WGS) entry which is preliminary data.</text>
</comment>
<sequence length="191" mass="20182">MHTLLGALVLTAGLVAVPTAAPTAAHADPVATGPCWAGSWTVTKATAKVVGKRHRYFVEGGAGIEATFTRDGKYVVARYDFRESAPLTGGATLAMDGVETFTYTFGGHGKHTHGKVVLKPRTGDFGATLERSGGGKGFSGLLREAVAHNEDLGAIPRKGTYTCVPDKSLRIFTHGKSGRTVITIRWELTRS</sequence>
<keyword evidence="3" id="KW-1185">Reference proteome</keyword>
<evidence type="ECO:0000313" key="3">
    <source>
        <dbReference type="Proteomes" id="UP000308705"/>
    </source>
</evidence>
<dbReference type="EMBL" id="SZQA01000005">
    <property type="protein sequence ID" value="TKK89864.1"/>
    <property type="molecule type" value="Genomic_DNA"/>
</dbReference>